<dbReference type="CDD" id="cd00551">
    <property type="entry name" value="AmyAc_family"/>
    <property type="match status" value="1"/>
</dbReference>
<dbReference type="PANTHER" id="PTHR34142:SF1">
    <property type="entry name" value="GLYCOSIDE HYDROLASE FAMILY 5 DOMAIN-CONTAINING PROTEIN"/>
    <property type="match status" value="1"/>
</dbReference>
<evidence type="ECO:0000256" key="2">
    <source>
        <dbReference type="ARBA" id="ARBA00023295"/>
    </source>
</evidence>
<evidence type="ECO:0000256" key="3">
    <source>
        <dbReference type="RuleBase" id="RU361153"/>
    </source>
</evidence>
<keyword evidence="2 3" id="KW-0326">Glycosidase</keyword>
<accession>A0A4Q2TYD1</accession>
<protein>
    <submittedName>
        <fullName evidence="6">Glycoside hydrolase family 5 protein</fullName>
    </submittedName>
</protein>
<dbReference type="EMBL" id="SDVB01000082">
    <property type="protein sequence ID" value="RYC25772.1"/>
    <property type="molecule type" value="Genomic_DNA"/>
</dbReference>
<dbReference type="PANTHER" id="PTHR34142">
    <property type="entry name" value="ENDO-BETA-1,4-GLUCANASE A"/>
    <property type="match status" value="1"/>
</dbReference>
<feature type="signal peptide" evidence="4">
    <location>
        <begin position="1"/>
        <end position="32"/>
    </location>
</feature>
<dbReference type="GO" id="GO:0004553">
    <property type="term" value="F:hydrolase activity, hydrolyzing O-glycosyl compounds"/>
    <property type="evidence" value="ECO:0007669"/>
    <property type="project" value="InterPro"/>
</dbReference>
<comment type="caution">
    <text evidence="6">The sequence shown here is derived from an EMBL/GenBank/DDBJ whole genome shotgun (WGS) entry which is preliminary data.</text>
</comment>
<evidence type="ECO:0000259" key="5">
    <source>
        <dbReference type="Pfam" id="PF00150"/>
    </source>
</evidence>
<dbReference type="RefSeq" id="WP_129330430.1">
    <property type="nucleotide sequence ID" value="NZ_SDVB01000082.1"/>
</dbReference>
<evidence type="ECO:0000313" key="6">
    <source>
        <dbReference type="EMBL" id="RYC25772.1"/>
    </source>
</evidence>
<evidence type="ECO:0000256" key="4">
    <source>
        <dbReference type="SAM" id="SignalP"/>
    </source>
</evidence>
<organism evidence="6 7">
    <name type="scientific">Ciceribacter ferrooxidans</name>
    <dbReference type="NCBI Taxonomy" id="2509717"/>
    <lineage>
        <taxon>Bacteria</taxon>
        <taxon>Pseudomonadati</taxon>
        <taxon>Pseudomonadota</taxon>
        <taxon>Alphaproteobacteria</taxon>
        <taxon>Hyphomicrobiales</taxon>
        <taxon>Rhizobiaceae</taxon>
        <taxon>Ciceribacter</taxon>
    </lineage>
</organism>
<comment type="similarity">
    <text evidence="3">Belongs to the glycosyl hydrolase 5 (cellulase A) family.</text>
</comment>
<dbReference type="OrthoDB" id="6769681at2"/>
<feature type="domain" description="Glycoside hydrolase family 5" evidence="5">
    <location>
        <begin position="48"/>
        <end position="312"/>
    </location>
</feature>
<dbReference type="InterPro" id="IPR001547">
    <property type="entry name" value="Glyco_hydro_5"/>
</dbReference>
<sequence length="358" mass="38123">MFVGLRFGSSSFFGIAAAAATIALLAASPGQATEGCFRGINLSGAEFGEPPGTAGKDYVYPSNETIDYFASKGFTSVRLPFLWERLQPQLGAELDPAELARLVAAVGRLRERGLRIVLDPHNYARYRGEPIGSAAVPVAVFADFWGRLARVFANQPDVSFGLMNEPHDIPAGQWLEGANAAIAGIRNAGAGNLVLVPGTAWTGAHSWQTSSADGANGDVMLGVVDPSDHYAYEVHQYFDSNFSGTSSSCDRGADAVAAVEVFTRWLRDHDKRGYLGEFGVPADAACVGPLADMVRVVEGNRDLWVGWAYWVAGDWWPSSEALNIQPTIEGDRPQLAGLAPALKDFSSSAAECPALGRP</sequence>
<dbReference type="GO" id="GO:0009251">
    <property type="term" value="P:glucan catabolic process"/>
    <property type="evidence" value="ECO:0007669"/>
    <property type="project" value="TreeGrafter"/>
</dbReference>
<dbReference type="Proteomes" id="UP000291088">
    <property type="component" value="Unassembled WGS sequence"/>
</dbReference>
<reference evidence="6 7" key="1">
    <citation type="submission" date="2019-01" db="EMBL/GenBank/DDBJ databases">
        <authorList>
            <person name="Deng T."/>
        </authorList>
    </citation>
    <scope>NUCLEOTIDE SEQUENCE [LARGE SCALE GENOMIC DNA]</scope>
    <source>
        <strain evidence="6 7">F8825</strain>
    </source>
</reference>
<keyword evidence="4" id="KW-0732">Signal</keyword>
<dbReference type="Gene3D" id="3.20.20.80">
    <property type="entry name" value="Glycosidases"/>
    <property type="match status" value="1"/>
</dbReference>
<dbReference type="Pfam" id="PF00150">
    <property type="entry name" value="Cellulase"/>
    <property type="match status" value="1"/>
</dbReference>
<evidence type="ECO:0000256" key="1">
    <source>
        <dbReference type="ARBA" id="ARBA00022801"/>
    </source>
</evidence>
<proteinExistence type="inferred from homology"/>
<evidence type="ECO:0000313" key="7">
    <source>
        <dbReference type="Proteomes" id="UP000291088"/>
    </source>
</evidence>
<feature type="chain" id="PRO_5020728341" evidence="4">
    <location>
        <begin position="33"/>
        <end position="358"/>
    </location>
</feature>
<gene>
    <name evidence="6" type="ORF">EUU22_01935</name>
</gene>
<keyword evidence="7" id="KW-1185">Reference proteome</keyword>
<keyword evidence="1 3" id="KW-0378">Hydrolase</keyword>
<dbReference type="InterPro" id="IPR017853">
    <property type="entry name" value="GH"/>
</dbReference>
<dbReference type="SUPFAM" id="SSF51445">
    <property type="entry name" value="(Trans)glycosidases"/>
    <property type="match status" value="1"/>
</dbReference>
<name>A0A4Q2TYD1_9HYPH</name>
<dbReference type="AlphaFoldDB" id="A0A4Q2TYD1"/>